<protein>
    <submittedName>
        <fullName evidence="3">Uncharacterized protein</fullName>
    </submittedName>
</protein>
<gene>
    <name evidence="3" type="ORF">CH341_26785</name>
</gene>
<reference evidence="3 4" key="1">
    <citation type="submission" date="2017-07" db="EMBL/GenBank/DDBJ databases">
        <title>Draft Genome Sequences of Select Purple Nonsulfur Bacteria.</title>
        <authorList>
            <person name="Lasarre B."/>
            <person name="Mckinlay J.B."/>
        </authorList>
    </citation>
    <scope>NUCLEOTIDE SEQUENCE [LARGE SCALE GENOMIC DNA]</scope>
    <source>
        <strain evidence="3 4">DSM 5909</strain>
    </source>
</reference>
<evidence type="ECO:0000256" key="1">
    <source>
        <dbReference type="SAM" id="Coils"/>
    </source>
</evidence>
<feature type="coiled-coil region" evidence="1">
    <location>
        <begin position="784"/>
        <end position="811"/>
    </location>
</feature>
<accession>A0A327KLN8</accession>
<dbReference type="AlphaFoldDB" id="A0A327KLN8"/>
<dbReference type="Proteomes" id="UP000249130">
    <property type="component" value="Unassembled WGS sequence"/>
</dbReference>
<evidence type="ECO:0000256" key="2">
    <source>
        <dbReference type="SAM" id="MobiDB-lite"/>
    </source>
</evidence>
<keyword evidence="1" id="KW-0175">Coiled coil</keyword>
<evidence type="ECO:0000313" key="3">
    <source>
        <dbReference type="EMBL" id="RAI38986.1"/>
    </source>
</evidence>
<evidence type="ECO:0000313" key="4">
    <source>
        <dbReference type="Proteomes" id="UP000249130"/>
    </source>
</evidence>
<feature type="coiled-coil region" evidence="1">
    <location>
        <begin position="605"/>
        <end position="632"/>
    </location>
</feature>
<sequence length="999" mass="109346">MAQDARAVFDLFGGMMQSAIAQATMAEWRKIPAAEGACIDQALRARGTSLQVLAQRGVQPSDVQIAELRSACRGQPTQPAGLPASAWAVPYSVDGLALGSRVRFETAAYREYQCGPSEQFDGFVWCQRSRVEREPRGQFTSSYSILHAADGAVAYVNRALTPAFFDGREAQDEVDRLSRKYGAPPRVLPMPAGLGRPAGFIAVWGNVALNPLDDGNIKELAAGRSIRAGLLIDHIGSYQRSAQTGLPVYRFGGGPGYVWSGSWDERGRGSLRFLAIDPSAIARTGDSSVAAPAAPPPIPTERERIEAGGPSRPGMTPSLDALGAPGAGRGDRSRLGRIPESCEVARRLGQGQLALVDPLSNRRSPGPACQAILSCKTDLARQTRDVFLFLRDNPDVTLALRSAAPGLFQNGSFTSQFVRDLEGAARRLDSITPSAPCTYVWGQIDMHWIDLGGKNAVAHSFQDLMEGGQALFSKVRSELDAAEAEYRALLGFNDRYAGVEKFERAYQSYAEAVQVDDIVATLRQRSGFLAELEIARGRKQMLSEQSAKLSGLTTSLSDMSQACGRESLAHFSNQDLSAMVSALQAESKKLADASPAQRGDLSSQMEILAARHRDLESAVRAARSEKARIEDVRMMLSKRESLARQLADSASHEDLTGGLDPQLARSANDLAEQLRQFRSLDLGTIRKRQGDLIPTLEQLVALEKRFLSARSRYDEAKALDERRRAALSTADLMLDQLSKNASSRLSTEAGSQLANLRARRALLVQLDSTKLLERPDYGADLAAVEDVLARLDRTRDEIDDINRLAADLKALKVKIDGRGRKSLDAATASDLAEIEKSTASLVSAKVPLTSDARETIVQVRSRLERLASSVDAVMDVGALAPDSRMFLTAHPEYRERSRTEGLLLAFYSAEVALEFCNNQSWLGFGPYRQPLAEARRRTKILEEIFVQILHEPASEIDRFKVAMKSAKEQIHHQMKWDRVTPPEKACDELVMMLQLNQPW</sequence>
<name>A0A327KLN8_9BRAD</name>
<proteinExistence type="predicted"/>
<comment type="caution">
    <text evidence="3">The sequence shown here is derived from an EMBL/GenBank/DDBJ whole genome shotgun (WGS) entry which is preliminary data.</text>
</comment>
<keyword evidence="4" id="KW-1185">Reference proteome</keyword>
<organism evidence="3 4">
    <name type="scientific">Rhodoplanes roseus</name>
    <dbReference type="NCBI Taxonomy" id="29409"/>
    <lineage>
        <taxon>Bacteria</taxon>
        <taxon>Pseudomonadati</taxon>
        <taxon>Pseudomonadota</taxon>
        <taxon>Alphaproteobacteria</taxon>
        <taxon>Hyphomicrobiales</taxon>
        <taxon>Nitrobacteraceae</taxon>
        <taxon>Rhodoplanes</taxon>
    </lineage>
</organism>
<feature type="region of interest" description="Disordered" evidence="2">
    <location>
        <begin position="285"/>
        <end position="336"/>
    </location>
</feature>
<dbReference type="EMBL" id="NPEX01000319">
    <property type="protein sequence ID" value="RAI38986.1"/>
    <property type="molecule type" value="Genomic_DNA"/>
</dbReference>